<evidence type="ECO:0008006" key="4">
    <source>
        <dbReference type="Google" id="ProtNLM"/>
    </source>
</evidence>
<sequence>MMKNINCLWIIALIFCLGCSKSEPTANEAQDFVSLYGGKPFKGTAKGKRSQDGQVNYQWTGEANIVLMDKTADSVSLVLMADFGEEGAINFKVRGAYDGQRFFTSDPQQPAVFFEINDGRVNSNIKNDLQTMLFSGSMSPEKASVQMEVAFLQASGIFPAGSVFDMQFYTTREGAGADDTEGCQTRLVPIWSPSGVTMGMVPDC</sequence>
<keyword evidence="3" id="KW-1185">Reference proteome</keyword>
<evidence type="ECO:0000256" key="1">
    <source>
        <dbReference type="SAM" id="SignalP"/>
    </source>
</evidence>
<dbReference type="Proteomes" id="UP001221558">
    <property type="component" value="Chromosome"/>
</dbReference>
<dbReference type="RefSeq" id="WP_274266234.1">
    <property type="nucleotide sequence ID" value="NZ_CP117880.1"/>
</dbReference>
<dbReference type="EMBL" id="CP117880">
    <property type="protein sequence ID" value="WDF67506.1"/>
    <property type="molecule type" value="Genomic_DNA"/>
</dbReference>
<evidence type="ECO:0000313" key="3">
    <source>
        <dbReference type="Proteomes" id="UP001221558"/>
    </source>
</evidence>
<gene>
    <name evidence="2" type="ORF">PQ465_14500</name>
</gene>
<accession>A0ABY7WCX5</accession>
<reference evidence="2 3" key="1">
    <citation type="submission" date="2023-02" db="EMBL/GenBank/DDBJ databases">
        <title>Genome sequence of Sphingobacterium sp. KACC 22765.</title>
        <authorList>
            <person name="Kim S."/>
            <person name="Heo J."/>
            <person name="Kwon S.-W."/>
        </authorList>
    </citation>
    <scope>NUCLEOTIDE SEQUENCE [LARGE SCALE GENOMIC DNA]</scope>
    <source>
        <strain evidence="2 3">KACC 22765</strain>
    </source>
</reference>
<name>A0ABY7WCX5_9SPHI</name>
<evidence type="ECO:0000313" key="2">
    <source>
        <dbReference type="EMBL" id="WDF67506.1"/>
    </source>
</evidence>
<organism evidence="2 3">
    <name type="scientific">Sphingobacterium oryzagri</name>
    <dbReference type="NCBI Taxonomy" id="3025669"/>
    <lineage>
        <taxon>Bacteria</taxon>
        <taxon>Pseudomonadati</taxon>
        <taxon>Bacteroidota</taxon>
        <taxon>Sphingobacteriia</taxon>
        <taxon>Sphingobacteriales</taxon>
        <taxon>Sphingobacteriaceae</taxon>
        <taxon>Sphingobacterium</taxon>
    </lineage>
</organism>
<feature type="chain" id="PRO_5047234472" description="Lipoprotein" evidence="1">
    <location>
        <begin position="23"/>
        <end position="204"/>
    </location>
</feature>
<feature type="signal peptide" evidence="1">
    <location>
        <begin position="1"/>
        <end position="22"/>
    </location>
</feature>
<protein>
    <recommendedName>
        <fullName evidence="4">Lipoprotein</fullName>
    </recommendedName>
</protein>
<keyword evidence="1" id="KW-0732">Signal</keyword>
<proteinExistence type="predicted"/>